<dbReference type="EMBL" id="FSRJ01000004">
    <property type="protein sequence ID" value="SIO15354.1"/>
    <property type="molecule type" value="Genomic_DNA"/>
</dbReference>
<dbReference type="Proteomes" id="UP000184699">
    <property type="component" value="Unassembled WGS sequence"/>
</dbReference>
<evidence type="ECO:0000313" key="3">
    <source>
        <dbReference type="EMBL" id="SIO15354.1"/>
    </source>
</evidence>
<dbReference type="CDD" id="cd00118">
    <property type="entry name" value="LysM"/>
    <property type="match status" value="1"/>
</dbReference>
<protein>
    <submittedName>
        <fullName evidence="3">LysM domain-containing protein</fullName>
    </submittedName>
</protein>
<dbReference type="InterPro" id="IPR018392">
    <property type="entry name" value="LysM"/>
</dbReference>
<sequence length="133" mass="13965">MSAAIATTGFQPSRALPRESARSNDSSSSTVVRTRLRLTRRGRVVFTTLAALPLVIWAFVAVLGSGGAAADVDSVGAAFDYVTVAQGDSLWAIAESIDPSGDVRDVIDEIIRLNGLDDAVVEPGQRLALPLAR</sequence>
<evidence type="ECO:0000256" key="1">
    <source>
        <dbReference type="SAM" id="Phobius"/>
    </source>
</evidence>
<dbReference type="SUPFAM" id="SSF54106">
    <property type="entry name" value="LysM domain"/>
    <property type="match status" value="1"/>
</dbReference>
<keyword evidence="1" id="KW-0472">Membrane</keyword>
<dbReference type="AlphaFoldDB" id="A0A1N6H6F0"/>
<evidence type="ECO:0000259" key="2">
    <source>
        <dbReference type="PROSITE" id="PS51782"/>
    </source>
</evidence>
<evidence type="ECO:0000313" key="4">
    <source>
        <dbReference type="Proteomes" id="UP000184699"/>
    </source>
</evidence>
<feature type="transmembrane region" description="Helical" evidence="1">
    <location>
        <begin position="44"/>
        <end position="64"/>
    </location>
</feature>
<proteinExistence type="predicted"/>
<keyword evidence="1" id="KW-0812">Transmembrane</keyword>
<accession>A0A1N6H6F0</accession>
<name>A0A1N6H6F0_9MICO</name>
<reference evidence="4" key="1">
    <citation type="submission" date="2016-11" db="EMBL/GenBank/DDBJ databases">
        <authorList>
            <person name="Varghese N."/>
            <person name="Submissions S."/>
        </authorList>
    </citation>
    <scope>NUCLEOTIDE SEQUENCE [LARGE SCALE GENOMIC DNA]</scope>
    <source>
        <strain evidence="4">DSM 8595</strain>
    </source>
</reference>
<feature type="domain" description="LysM" evidence="2">
    <location>
        <begin position="80"/>
        <end position="129"/>
    </location>
</feature>
<organism evidence="3 4">
    <name type="scientific">Agromyces cerinus subsp. cerinus</name>
    <dbReference type="NCBI Taxonomy" id="232089"/>
    <lineage>
        <taxon>Bacteria</taxon>
        <taxon>Bacillati</taxon>
        <taxon>Actinomycetota</taxon>
        <taxon>Actinomycetes</taxon>
        <taxon>Micrococcales</taxon>
        <taxon>Microbacteriaceae</taxon>
        <taxon>Agromyces</taxon>
    </lineage>
</organism>
<dbReference type="Gene3D" id="3.10.350.10">
    <property type="entry name" value="LysM domain"/>
    <property type="match status" value="1"/>
</dbReference>
<keyword evidence="1" id="KW-1133">Transmembrane helix</keyword>
<dbReference type="Pfam" id="PF01476">
    <property type="entry name" value="LysM"/>
    <property type="match status" value="1"/>
</dbReference>
<dbReference type="OrthoDB" id="5084290at2"/>
<dbReference type="STRING" id="232089.SAMN05443544_2930"/>
<keyword evidence="4" id="KW-1185">Reference proteome</keyword>
<dbReference type="InterPro" id="IPR036779">
    <property type="entry name" value="LysM_dom_sf"/>
</dbReference>
<dbReference type="PROSITE" id="PS51782">
    <property type="entry name" value="LYSM"/>
    <property type="match status" value="1"/>
</dbReference>
<dbReference type="RefSeq" id="WP_084184039.1">
    <property type="nucleotide sequence ID" value="NZ_FSRJ01000004.1"/>
</dbReference>
<dbReference type="SMART" id="SM00257">
    <property type="entry name" value="LysM"/>
    <property type="match status" value="1"/>
</dbReference>
<gene>
    <name evidence="3" type="ORF">SAMN05443544_2930</name>
</gene>